<protein>
    <submittedName>
        <fullName evidence="1">Antitoxin VbhA-like</fullName>
    </submittedName>
</protein>
<dbReference type="Proteomes" id="UP000275925">
    <property type="component" value="Unassembled WGS sequence"/>
</dbReference>
<dbReference type="EMBL" id="BGZO01000049">
    <property type="protein sequence ID" value="GBR76797.1"/>
    <property type="molecule type" value="Genomic_DNA"/>
</dbReference>
<reference evidence="1 2" key="1">
    <citation type="journal article" date="2019" name="ISME J.">
        <title>Genome analyses of uncultured TG2/ZB3 bacteria in 'Margulisbacteria' specifically attached to ectosymbiotic spirochetes of protists in the termite gut.</title>
        <authorList>
            <person name="Utami Y.D."/>
            <person name="Kuwahara H."/>
            <person name="Igai K."/>
            <person name="Murakami T."/>
            <person name="Sugaya K."/>
            <person name="Morikawa T."/>
            <person name="Nagura Y."/>
            <person name="Yuki M."/>
            <person name="Deevong P."/>
            <person name="Inoue T."/>
            <person name="Kihara K."/>
            <person name="Lo N."/>
            <person name="Yamada A."/>
            <person name="Ohkuma M."/>
            <person name="Hongoh Y."/>
        </authorList>
    </citation>
    <scope>NUCLEOTIDE SEQUENCE [LARGE SCALE GENOMIC DNA]</scope>
    <source>
        <strain evidence="1">NkOx7-02</strain>
    </source>
</reference>
<accession>A0A388THZ0</accession>
<dbReference type="CDD" id="cd11586">
    <property type="entry name" value="VbhA_like"/>
    <property type="match status" value="1"/>
</dbReference>
<evidence type="ECO:0000313" key="2">
    <source>
        <dbReference type="Proteomes" id="UP000275925"/>
    </source>
</evidence>
<dbReference type="AlphaFoldDB" id="A0A388THZ0"/>
<keyword evidence="2" id="KW-1185">Reference proteome</keyword>
<proteinExistence type="predicted"/>
<evidence type="ECO:0000313" key="1">
    <source>
        <dbReference type="EMBL" id="GBR76797.1"/>
    </source>
</evidence>
<sequence>MYKPLKIDRKKLTIMGVAFPNSKALARTANALGSNMFEGFVPTPKLIKLYRDFSSGKIASTALVGLLRKVV</sequence>
<name>A0A388THZ0_9BACT</name>
<gene>
    <name evidence="1" type="primary">vbhA</name>
    <name evidence="1" type="ORF">NO2_1289</name>
</gene>
<organism evidence="1 2">
    <name type="scientific">Candidatus Termititenax persephonae</name>
    <dbReference type="NCBI Taxonomy" id="2218525"/>
    <lineage>
        <taxon>Bacteria</taxon>
        <taxon>Bacillati</taxon>
        <taxon>Candidatus Margulisiibacteriota</taxon>
        <taxon>Candidatus Termititenacia</taxon>
        <taxon>Candidatus Termititenacales</taxon>
        <taxon>Candidatus Termititenacaceae</taxon>
        <taxon>Candidatus Termititenax</taxon>
    </lineage>
</organism>
<dbReference type="InterPro" id="IPR033788">
    <property type="entry name" value="VbhA-like"/>
</dbReference>
<comment type="caution">
    <text evidence="1">The sequence shown here is derived from an EMBL/GenBank/DDBJ whole genome shotgun (WGS) entry which is preliminary data.</text>
</comment>